<accession>A0A8H5NX56</accession>
<evidence type="ECO:0000313" key="4">
    <source>
        <dbReference type="Proteomes" id="UP000546213"/>
    </source>
</evidence>
<dbReference type="InterPro" id="IPR052998">
    <property type="entry name" value="Hetero-Diels-Alderase-like"/>
</dbReference>
<protein>
    <recommendedName>
        <fullName evidence="2">SMP-30/Gluconolactonase/LRE-like region domain-containing protein</fullName>
    </recommendedName>
</protein>
<dbReference type="SUPFAM" id="SSF53254">
    <property type="entry name" value="Phosphoglycerate mutase-like"/>
    <property type="match status" value="1"/>
</dbReference>
<gene>
    <name evidence="3" type="ORF">FPCIR_9402</name>
</gene>
<evidence type="ECO:0000256" key="1">
    <source>
        <dbReference type="SAM" id="SignalP"/>
    </source>
</evidence>
<feature type="domain" description="SMP-30/Gluconolactonase/LRE-like region" evidence="2">
    <location>
        <begin position="193"/>
        <end position="298"/>
    </location>
</feature>
<dbReference type="EMBL" id="JAAOAS010000264">
    <property type="protein sequence ID" value="KAF5582651.1"/>
    <property type="molecule type" value="Genomic_DNA"/>
</dbReference>
<feature type="chain" id="PRO_5034364120" description="SMP-30/Gluconolactonase/LRE-like region domain-containing protein" evidence="1">
    <location>
        <begin position="20"/>
        <end position="506"/>
    </location>
</feature>
<dbReference type="Gene3D" id="2.120.10.30">
    <property type="entry name" value="TolB, C-terminal domain"/>
    <property type="match status" value="1"/>
</dbReference>
<evidence type="ECO:0000313" key="3">
    <source>
        <dbReference type="EMBL" id="KAF5582651.1"/>
    </source>
</evidence>
<proteinExistence type="predicted"/>
<dbReference type="OrthoDB" id="5233393at2759"/>
<feature type="signal peptide" evidence="1">
    <location>
        <begin position="1"/>
        <end position="19"/>
    </location>
</feature>
<dbReference type="Gene3D" id="3.40.50.1240">
    <property type="entry name" value="Phosphoglycerate mutase-like"/>
    <property type="match status" value="1"/>
</dbReference>
<comment type="caution">
    <text evidence="3">The sequence shown here is derived from an EMBL/GenBank/DDBJ whole genome shotgun (WGS) entry which is preliminary data.</text>
</comment>
<organism evidence="3 4">
    <name type="scientific">Fusarium pseudocircinatum</name>
    <dbReference type="NCBI Taxonomy" id="56676"/>
    <lineage>
        <taxon>Eukaryota</taxon>
        <taxon>Fungi</taxon>
        <taxon>Dikarya</taxon>
        <taxon>Ascomycota</taxon>
        <taxon>Pezizomycotina</taxon>
        <taxon>Sordariomycetes</taxon>
        <taxon>Hypocreomycetidae</taxon>
        <taxon>Hypocreales</taxon>
        <taxon>Nectriaceae</taxon>
        <taxon>Fusarium</taxon>
        <taxon>Fusarium fujikuroi species complex</taxon>
    </lineage>
</organism>
<dbReference type="PANTHER" id="PTHR42060">
    <property type="entry name" value="NHL REPEAT-CONTAINING PROTEIN-RELATED"/>
    <property type="match status" value="1"/>
</dbReference>
<dbReference type="Proteomes" id="UP000546213">
    <property type="component" value="Unassembled WGS sequence"/>
</dbReference>
<sequence length="506" mass="55373">MHYAPASILSALLLSGTFSSCLPSQPKARQIVEIPGVRIENVASRSNGDLLLSTMGGGKLYSVNPYENPPKPEVIAQIEGVNSLFGITEIGDDVFALAAGNDTGQQFQNNSMKLSLLKFNYGQLSVDTVFEESKCGPVNGIVALPYHKHIILGADSVRGEILRIDTTTGKITVAIQDKEFTPSVDGTYGLGVNGIKIYKNHLYFTNTDRQTFGRMKIDKLGNKVGDVEIIYRVEKGFPSIPDDFTIHQNGNVYVGFWQDKLIKITPDGKATVLSEGILAGPTSVTPGRDGKSVFVVTAGQNNDNVSGGQVVQIIHCVRHGQGVHNLSYANHDLPDPELTPLGEEQAKALTTRFPELANNVELIISSPLQRTIQTALLAFRLKLEAGMKVLAWSEVQEASDLICDTGSQLPDIQARFRGLPVDFSLIEPDWYLKQGKWAPTAACLLARAQRARQWLSERPEAEIVVISHGCFLHFLTDDWVNAINPQATDWANGEDQEYDEGVNNML</sequence>
<dbReference type="Pfam" id="PF08450">
    <property type="entry name" value="SGL"/>
    <property type="match status" value="1"/>
</dbReference>
<reference evidence="3 4" key="1">
    <citation type="submission" date="2020-05" db="EMBL/GenBank/DDBJ databases">
        <title>Identification and distribution of gene clusters putatively required for synthesis of sphingolipid metabolism inhibitors in phylogenetically diverse species of the filamentous fungus Fusarium.</title>
        <authorList>
            <person name="Kim H.-S."/>
            <person name="Busman M."/>
            <person name="Brown D.W."/>
            <person name="Divon H."/>
            <person name="Uhlig S."/>
            <person name="Proctor R.H."/>
        </authorList>
    </citation>
    <scope>NUCLEOTIDE SEQUENCE [LARGE SCALE GENOMIC DNA]</scope>
    <source>
        <strain evidence="3 4">NRRL 36939</strain>
    </source>
</reference>
<dbReference type="PANTHER" id="PTHR42060:SF1">
    <property type="entry name" value="NHL REPEAT-CONTAINING PROTEIN"/>
    <property type="match status" value="1"/>
</dbReference>
<evidence type="ECO:0000259" key="2">
    <source>
        <dbReference type="Pfam" id="PF08450"/>
    </source>
</evidence>
<dbReference type="CDD" id="cd07067">
    <property type="entry name" value="HP_PGM_like"/>
    <property type="match status" value="1"/>
</dbReference>
<dbReference type="AlphaFoldDB" id="A0A8H5NX56"/>
<dbReference type="InterPro" id="IPR011042">
    <property type="entry name" value="6-blade_b-propeller_TolB-like"/>
</dbReference>
<dbReference type="SMART" id="SM00855">
    <property type="entry name" value="PGAM"/>
    <property type="match status" value="1"/>
</dbReference>
<dbReference type="InterPro" id="IPR029033">
    <property type="entry name" value="His_PPase_superfam"/>
</dbReference>
<dbReference type="InterPro" id="IPR013658">
    <property type="entry name" value="SGL"/>
</dbReference>
<dbReference type="Pfam" id="PF00300">
    <property type="entry name" value="His_Phos_1"/>
    <property type="match status" value="1"/>
</dbReference>
<dbReference type="InterPro" id="IPR013078">
    <property type="entry name" value="His_Pase_superF_clade-1"/>
</dbReference>
<keyword evidence="1" id="KW-0732">Signal</keyword>
<name>A0A8H5NX56_9HYPO</name>
<dbReference type="SUPFAM" id="SSF63829">
    <property type="entry name" value="Calcium-dependent phosphotriesterase"/>
    <property type="match status" value="1"/>
</dbReference>
<keyword evidence="4" id="KW-1185">Reference proteome</keyword>